<dbReference type="KEGG" id="kphy:AOZ06_33050"/>
<evidence type="ECO:0000313" key="2">
    <source>
        <dbReference type="EMBL" id="ALG11071.1"/>
    </source>
</evidence>
<dbReference type="EMBL" id="CP012752">
    <property type="protein sequence ID" value="ALG11071.1"/>
    <property type="molecule type" value="Genomic_DNA"/>
</dbReference>
<reference evidence="2 3" key="1">
    <citation type="submission" date="2015-07" db="EMBL/GenBank/DDBJ databases">
        <title>Genome sequencing of Kibdelosporangium phytohabitans.</title>
        <authorList>
            <person name="Qin S."/>
            <person name="Xing K."/>
        </authorList>
    </citation>
    <scope>NUCLEOTIDE SEQUENCE [LARGE SCALE GENOMIC DNA]</scope>
    <source>
        <strain evidence="2 3">KLBMP1111</strain>
    </source>
</reference>
<keyword evidence="1" id="KW-1133">Transmembrane helix</keyword>
<dbReference type="RefSeq" id="WP_054292972.1">
    <property type="nucleotide sequence ID" value="NZ_CP012752.1"/>
</dbReference>
<keyword evidence="1" id="KW-0812">Transmembrane</keyword>
<dbReference type="OrthoDB" id="3684771at2"/>
<feature type="transmembrane region" description="Helical" evidence="1">
    <location>
        <begin position="41"/>
        <end position="62"/>
    </location>
</feature>
<evidence type="ECO:0000313" key="3">
    <source>
        <dbReference type="Proteomes" id="UP000063699"/>
    </source>
</evidence>
<proteinExistence type="predicted"/>
<dbReference type="Proteomes" id="UP000063699">
    <property type="component" value="Chromosome"/>
</dbReference>
<keyword evidence="1" id="KW-0472">Membrane</keyword>
<evidence type="ECO:0000256" key="1">
    <source>
        <dbReference type="SAM" id="Phobius"/>
    </source>
</evidence>
<organism evidence="2 3">
    <name type="scientific">Kibdelosporangium phytohabitans</name>
    <dbReference type="NCBI Taxonomy" id="860235"/>
    <lineage>
        <taxon>Bacteria</taxon>
        <taxon>Bacillati</taxon>
        <taxon>Actinomycetota</taxon>
        <taxon>Actinomycetes</taxon>
        <taxon>Pseudonocardiales</taxon>
        <taxon>Pseudonocardiaceae</taxon>
        <taxon>Kibdelosporangium</taxon>
    </lineage>
</organism>
<accession>A0A0N7F4C8</accession>
<protein>
    <submittedName>
        <fullName evidence="2">Uncharacterized protein</fullName>
    </submittedName>
</protein>
<name>A0A0N7F4C8_9PSEU</name>
<gene>
    <name evidence="2" type="ORF">AOZ06_33050</name>
</gene>
<dbReference type="AlphaFoldDB" id="A0A0N7F4C8"/>
<dbReference type="STRING" id="860235.AOZ06_33050"/>
<keyword evidence="3" id="KW-1185">Reference proteome</keyword>
<sequence>MQELRSELETYASAGEPPMSLAFDDVVTVAKRKHHRRRSTVIASGVAVVAAVGIAVPTFLMAPNSPPGVGIGVAATGTCRAEQRTSERIACVVREKAPPELGSLKLESVTSVIPQSSSSDGGTIWQVTDGQEVVGSLGVTVDKLGATEPDHGKAEFPSYFRDTSVTFENRGYQIRVWSYRYNRVTGPTSELLLSKEAMTRIATTPELLP</sequence>